<dbReference type="SMART" id="SM00091">
    <property type="entry name" value="PAS"/>
    <property type="match status" value="1"/>
</dbReference>
<sequence>MRQQSVTQREHPFPAGRTLVSTTDLKGRILHANAVFVEISGYRLEELLGQPHNLLRHPDMPEEAFRDLWATIGSGRPWSGLVKNRCKNGDHYWVLANVTPLMDGGKPVGYLSVRTEPARAQVEQAERLYALMREEKEQGALRHRLEGGELVRPGLAGLRRRLHRRLPWLGATLGPLATAGLAVAAFAGAGPMAAAAGAVLAAFAVAALQHGRLNAALDASRDFANALAAGDLSATPKPGGTALTRGLESALAQVAVNLRAMVTDTRHEIDRIRAVSDEIARGNRDLAQRTETQAANLQQTAASMDEIATTVRHTTADADTASDVAGQLHEVSRSSADVVHSVTDTMGGIAVASGRIAEIVQLIDSIAFQTNMLALNAAVEAARAGEHGKGFAVVASEVRALAQRSSGAAREIKSLIDDSTERVRAGEAQTRAARDSIDATLEQVRAFTALIANIDEGARGQMRGVTEVHGAIRQLDGITQQNTALVEELARAASRMLSDTEQVAAALRVFRLAANETRALPDAVALRREAKRA</sequence>
<name>A0ABS8XFV9_9BURK</name>
<evidence type="ECO:0000313" key="8">
    <source>
        <dbReference type="Proteomes" id="UP001201463"/>
    </source>
</evidence>
<dbReference type="Pfam" id="PF08447">
    <property type="entry name" value="PAS_3"/>
    <property type="match status" value="1"/>
</dbReference>
<dbReference type="InterPro" id="IPR004090">
    <property type="entry name" value="Chemotax_Me-accpt_rcpt"/>
</dbReference>
<dbReference type="Pfam" id="PF00015">
    <property type="entry name" value="MCPsignal"/>
    <property type="match status" value="1"/>
</dbReference>
<evidence type="ECO:0000259" key="6">
    <source>
        <dbReference type="PROSITE" id="PS50112"/>
    </source>
</evidence>
<protein>
    <submittedName>
        <fullName evidence="7">Methyl-accepting chemotaxis protein</fullName>
    </submittedName>
</protein>
<dbReference type="SUPFAM" id="SSF55785">
    <property type="entry name" value="PYP-like sensor domain (PAS domain)"/>
    <property type="match status" value="1"/>
</dbReference>
<dbReference type="InterPro" id="IPR004089">
    <property type="entry name" value="MCPsignal_dom"/>
</dbReference>
<evidence type="ECO:0000256" key="2">
    <source>
        <dbReference type="ARBA" id="ARBA00029447"/>
    </source>
</evidence>
<dbReference type="SMART" id="SM00283">
    <property type="entry name" value="MA"/>
    <property type="match status" value="1"/>
</dbReference>
<evidence type="ECO:0000313" key="7">
    <source>
        <dbReference type="EMBL" id="MCE4539769.1"/>
    </source>
</evidence>
<dbReference type="NCBIfam" id="TIGR00229">
    <property type="entry name" value="sensory_box"/>
    <property type="match status" value="1"/>
</dbReference>
<dbReference type="EMBL" id="JAJTWT010000010">
    <property type="protein sequence ID" value="MCE4539769.1"/>
    <property type="molecule type" value="Genomic_DNA"/>
</dbReference>
<dbReference type="Proteomes" id="UP001201463">
    <property type="component" value="Unassembled WGS sequence"/>
</dbReference>
<dbReference type="SUPFAM" id="SSF58104">
    <property type="entry name" value="Methyl-accepting chemotaxis protein (MCP) signaling domain"/>
    <property type="match status" value="1"/>
</dbReference>
<evidence type="ECO:0000256" key="4">
    <source>
        <dbReference type="SAM" id="Phobius"/>
    </source>
</evidence>
<keyword evidence="4" id="KW-0812">Transmembrane</keyword>
<dbReference type="InterPro" id="IPR035965">
    <property type="entry name" value="PAS-like_dom_sf"/>
</dbReference>
<dbReference type="RefSeq" id="WP_233394285.1">
    <property type="nucleotide sequence ID" value="NZ_JAJTWT010000010.1"/>
</dbReference>
<feature type="transmembrane region" description="Helical" evidence="4">
    <location>
        <begin position="168"/>
        <end position="187"/>
    </location>
</feature>
<accession>A0ABS8XFV9</accession>
<dbReference type="Gene3D" id="1.10.287.950">
    <property type="entry name" value="Methyl-accepting chemotaxis protein"/>
    <property type="match status" value="1"/>
</dbReference>
<keyword evidence="8" id="KW-1185">Reference proteome</keyword>
<comment type="similarity">
    <text evidence="2">Belongs to the methyl-accepting chemotaxis (MCP) protein family.</text>
</comment>
<comment type="caution">
    <text evidence="7">The sequence shown here is derived from an EMBL/GenBank/DDBJ whole genome shotgun (WGS) entry which is preliminary data.</text>
</comment>
<keyword evidence="4" id="KW-1133">Transmembrane helix</keyword>
<feature type="domain" description="Methyl-accepting transducer" evidence="5">
    <location>
        <begin position="268"/>
        <end position="497"/>
    </location>
</feature>
<dbReference type="PANTHER" id="PTHR43531">
    <property type="entry name" value="PROTEIN ICFG"/>
    <property type="match status" value="1"/>
</dbReference>
<proteinExistence type="inferred from homology"/>
<dbReference type="PROSITE" id="PS50112">
    <property type="entry name" value="PAS"/>
    <property type="match status" value="1"/>
</dbReference>
<organism evidence="7 8">
    <name type="scientific">Pelomonas caseinilytica</name>
    <dbReference type="NCBI Taxonomy" id="2906763"/>
    <lineage>
        <taxon>Bacteria</taxon>
        <taxon>Pseudomonadati</taxon>
        <taxon>Pseudomonadota</taxon>
        <taxon>Betaproteobacteria</taxon>
        <taxon>Burkholderiales</taxon>
        <taxon>Sphaerotilaceae</taxon>
        <taxon>Roseateles</taxon>
    </lineage>
</organism>
<dbReference type="CDD" id="cd11386">
    <property type="entry name" value="MCP_signal"/>
    <property type="match status" value="1"/>
</dbReference>
<reference evidence="7 8" key="1">
    <citation type="submission" date="2021-12" db="EMBL/GenBank/DDBJ databases">
        <title>Genome seq of p7.</title>
        <authorList>
            <person name="Seo T."/>
        </authorList>
    </citation>
    <scope>NUCLEOTIDE SEQUENCE [LARGE SCALE GENOMIC DNA]</scope>
    <source>
        <strain evidence="7 8">P7</strain>
    </source>
</reference>
<dbReference type="InterPro" id="IPR013655">
    <property type="entry name" value="PAS_fold_3"/>
</dbReference>
<dbReference type="Gene3D" id="3.30.450.20">
    <property type="entry name" value="PAS domain"/>
    <property type="match status" value="1"/>
</dbReference>
<dbReference type="CDD" id="cd00130">
    <property type="entry name" value="PAS"/>
    <property type="match status" value="1"/>
</dbReference>
<dbReference type="PANTHER" id="PTHR43531:SF14">
    <property type="entry name" value="METHYL-ACCEPTING CHEMOTAXIS PROTEIN I-RELATED"/>
    <property type="match status" value="1"/>
</dbReference>
<keyword evidence="3" id="KW-0807">Transducer</keyword>
<dbReference type="InterPro" id="IPR000014">
    <property type="entry name" value="PAS"/>
</dbReference>
<feature type="domain" description="PAS" evidence="6">
    <location>
        <begin position="24"/>
        <end position="59"/>
    </location>
</feature>
<evidence type="ECO:0000259" key="5">
    <source>
        <dbReference type="PROSITE" id="PS50111"/>
    </source>
</evidence>
<dbReference type="InterPro" id="IPR051310">
    <property type="entry name" value="MCP_chemotaxis"/>
</dbReference>
<evidence type="ECO:0000256" key="3">
    <source>
        <dbReference type="PROSITE-ProRule" id="PRU00284"/>
    </source>
</evidence>
<keyword evidence="4" id="KW-0472">Membrane</keyword>
<gene>
    <name evidence="7" type="ORF">LXT12_21185</name>
</gene>
<keyword evidence="1" id="KW-0488">Methylation</keyword>
<dbReference type="PRINTS" id="PR00260">
    <property type="entry name" value="CHEMTRNSDUCR"/>
</dbReference>
<evidence type="ECO:0000256" key="1">
    <source>
        <dbReference type="ARBA" id="ARBA00022481"/>
    </source>
</evidence>
<dbReference type="PROSITE" id="PS50111">
    <property type="entry name" value="CHEMOTAXIS_TRANSDUC_2"/>
    <property type="match status" value="1"/>
</dbReference>